<feature type="compositionally biased region" description="Basic and acidic residues" evidence="1">
    <location>
        <begin position="198"/>
        <end position="213"/>
    </location>
</feature>
<feature type="transmembrane region" description="Helical" evidence="2">
    <location>
        <begin position="134"/>
        <end position="153"/>
    </location>
</feature>
<keyword evidence="2" id="KW-0472">Membrane</keyword>
<accession>A0AAF1BH44</accession>
<feature type="compositionally biased region" description="Pro residues" evidence="1">
    <location>
        <begin position="239"/>
        <end position="251"/>
    </location>
</feature>
<feature type="compositionally biased region" description="Low complexity" evidence="1">
    <location>
        <begin position="106"/>
        <end position="131"/>
    </location>
</feature>
<reference evidence="3" key="1">
    <citation type="submission" date="2023-10" db="EMBL/GenBank/DDBJ databases">
        <authorList>
            <person name="Noh H."/>
        </authorList>
    </citation>
    <scope>NUCLEOTIDE SEQUENCE</scope>
    <source>
        <strain evidence="3">DUCC4014</strain>
    </source>
</reference>
<protein>
    <submittedName>
        <fullName evidence="3">Uncharacterized protein</fullName>
    </submittedName>
</protein>
<sequence length="251" mass="26506">MSTGGTTDSLSLVITLAGNATAPQCGELSVNFVGSYPPYDFDILDANRRVLPSGGFFMHSDNASGTRPITMRASPGTAYIQIVDSKGQQATTDAVTVTPGSTSCMPSSVRVPVPSSGSVTQSPSSGGGLSSSQIAGAAIGGLLVLCLLTLLVWRCDRRRRWRAADAAPAPPRPVRTADPQQEAWQARWTAAGAPRPTPRRDEERATAEQHEEVAPPYESPGEERPPLYKAESGSSGEHTPPPPTTYPPRPR</sequence>
<feature type="region of interest" description="Disordered" evidence="1">
    <location>
        <begin position="163"/>
        <end position="251"/>
    </location>
</feature>
<evidence type="ECO:0000256" key="1">
    <source>
        <dbReference type="SAM" id="MobiDB-lite"/>
    </source>
</evidence>
<gene>
    <name evidence="3" type="ORF">LOC62_01G000666</name>
</gene>
<keyword evidence="4" id="KW-1185">Reference proteome</keyword>
<name>A0AAF1BH44_9TREE</name>
<evidence type="ECO:0000313" key="3">
    <source>
        <dbReference type="EMBL" id="WOO77070.1"/>
    </source>
</evidence>
<evidence type="ECO:0000313" key="4">
    <source>
        <dbReference type="Proteomes" id="UP000827549"/>
    </source>
</evidence>
<feature type="region of interest" description="Disordered" evidence="1">
    <location>
        <begin position="98"/>
        <end position="131"/>
    </location>
</feature>
<dbReference type="EMBL" id="CP086714">
    <property type="protein sequence ID" value="WOO77070.1"/>
    <property type="molecule type" value="Genomic_DNA"/>
</dbReference>
<organism evidence="3 4">
    <name type="scientific">Vanrija pseudolonga</name>
    <dbReference type="NCBI Taxonomy" id="143232"/>
    <lineage>
        <taxon>Eukaryota</taxon>
        <taxon>Fungi</taxon>
        <taxon>Dikarya</taxon>
        <taxon>Basidiomycota</taxon>
        <taxon>Agaricomycotina</taxon>
        <taxon>Tremellomycetes</taxon>
        <taxon>Trichosporonales</taxon>
        <taxon>Trichosporonaceae</taxon>
        <taxon>Vanrija</taxon>
    </lineage>
</organism>
<dbReference type="Proteomes" id="UP000827549">
    <property type="component" value="Chromosome 1"/>
</dbReference>
<evidence type="ECO:0000256" key="2">
    <source>
        <dbReference type="SAM" id="Phobius"/>
    </source>
</evidence>
<dbReference type="GeneID" id="87803924"/>
<keyword evidence="2" id="KW-1133">Transmembrane helix</keyword>
<dbReference type="AlphaFoldDB" id="A0AAF1BH44"/>
<proteinExistence type="predicted"/>
<keyword evidence="2" id="KW-0812">Transmembrane</keyword>
<dbReference type="RefSeq" id="XP_062623102.1">
    <property type="nucleotide sequence ID" value="XM_062767118.1"/>
</dbReference>